<dbReference type="Gene3D" id="1.10.10.10">
    <property type="entry name" value="Winged helix-like DNA-binding domain superfamily/Winged helix DNA-binding domain"/>
    <property type="match status" value="2"/>
</dbReference>
<dbReference type="InterPro" id="IPR009042">
    <property type="entry name" value="RNA_pol_sigma70_r1_2"/>
</dbReference>
<evidence type="ECO:0000256" key="6">
    <source>
        <dbReference type="HAMAP-Rule" id="MF_00963"/>
    </source>
</evidence>
<evidence type="ECO:0000256" key="3">
    <source>
        <dbReference type="ARBA" id="ARBA00023082"/>
    </source>
</evidence>
<feature type="compositionally biased region" description="Acidic residues" evidence="8">
    <location>
        <begin position="419"/>
        <end position="441"/>
    </location>
</feature>
<evidence type="ECO:0000256" key="4">
    <source>
        <dbReference type="ARBA" id="ARBA00023125"/>
    </source>
</evidence>
<dbReference type="Proteomes" id="UP000234341">
    <property type="component" value="Unassembled WGS sequence"/>
</dbReference>
<dbReference type="InterPro" id="IPR014284">
    <property type="entry name" value="RNA_pol_sigma-70_dom"/>
</dbReference>
<dbReference type="AlphaFoldDB" id="A0A2N5CHI2"/>
<dbReference type="SUPFAM" id="SSF88946">
    <property type="entry name" value="Sigma2 domain of RNA polymerase sigma factors"/>
    <property type="match status" value="1"/>
</dbReference>
<dbReference type="FunFam" id="1.10.601.10:FF:000002">
    <property type="entry name" value="RNA polymerase sigma factor RpoD"/>
    <property type="match status" value="1"/>
</dbReference>
<feature type="domain" description="RNA polymerase sigma-70" evidence="9">
    <location>
        <begin position="645"/>
        <end position="658"/>
    </location>
</feature>
<feature type="compositionally biased region" description="Low complexity" evidence="8">
    <location>
        <begin position="26"/>
        <end position="48"/>
    </location>
</feature>
<name>A0A2N5CHI2_9BURK</name>
<proteinExistence type="inferred from homology"/>
<keyword evidence="1 6" id="KW-0963">Cytoplasm</keyword>
<dbReference type="InterPro" id="IPR007624">
    <property type="entry name" value="RNA_pol_sigma70_r3"/>
</dbReference>
<dbReference type="Pfam" id="PF04539">
    <property type="entry name" value="Sigma70_r3"/>
    <property type="match status" value="1"/>
</dbReference>
<keyword evidence="4 6" id="KW-0238">DNA-binding</keyword>
<accession>A0A2N5CHI2</accession>
<dbReference type="GO" id="GO:0005737">
    <property type="term" value="C:cytoplasm"/>
    <property type="evidence" value="ECO:0007669"/>
    <property type="project" value="UniProtKB-SubCell"/>
</dbReference>
<dbReference type="InterPro" id="IPR000943">
    <property type="entry name" value="RNA_pol_sigma70"/>
</dbReference>
<dbReference type="InterPro" id="IPR007631">
    <property type="entry name" value="RNA_pol_sigma_70_non-ess"/>
</dbReference>
<dbReference type="NCBIfam" id="TIGR02937">
    <property type="entry name" value="sigma70-ECF"/>
    <property type="match status" value="1"/>
</dbReference>
<dbReference type="CDD" id="cd06171">
    <property type="entry name" value="Sigma70_r4"/>
    <property type="match status" value="1"/>
</dbReference>
<feature type="coiled-coil region" evidence="7">
    <location>
        <begin position="600"/>
        <end position="627"/>
    </location>
</feature>
<dbReference type="Pfam" id="PF04545">
    <property type="entry name" value="Sigma70_r4"/>
    <property type="match status" value="1"/>
</dbReference>
<feature type="region of interest" description="Disordered" evidence="8">
    <location>
        <begin position="1"/>
        <end position="213"/>
    </location>
</feature>
<dbReference type="OrthoDB" id="9809557at2"/>
<dbReference type="SUPFAM" id="SSF88659">
    <property type="entry name" value="Sigma3 and sigma4 domains of RNA polymerase sigma factors"/>
    <property type="match status" value="2"/>
</dbReference>
<evidence type="ECO:0000259" key="9">
    <source>
        <dbReference type="PROSITE" id="PS00715"/>
    </source>
</evidence>
<comment type="subcellular location">
    <subcellularLocation>
        <location evidence="6">Cytoplasm</location>
    </subcellularLocation>
</comment>
<comment type="subunit">
    <text evidence="6">Interacts transiently with the RNA polymerase catalytic core.</text>
</comment>
<comment type="caution">
    <text evidence="11">The sequence shown here is derived from an EMBL/GenBank/DDBJ whole genome shotgun (WGS) entry which is preliminary data.</text>
</comment>
<dbReference type="InterPro" id="IPR013325">
    <property type="entry name" value="RNA_pol_sigma_r2"/>
</dbReference>
<feature type="region of interest" description="Disordered" evidence="8">
    <location>
        <begin position="405"/>
        <end position="446"/>
    </location>
</feature>
<comment type="similarity">
    <text evidence="6">Belongs to the sigma-70 factor family. RpoD/SigA subfamily.</text>
</comment>
<dbReference type="InterPro" id="IPR028630">
    <property type="entry name" value="Sigma70_RpoD"/>
</dbReference>
<dbReference type="PROSITE" id="PS00715">
    <property type="entry name" value="SIGMA70_1"/>
    <property type="match status" value="1"/>
</dbReference>
<dbReference type="InterPro" id="IPR007627">
    <property type="entry name" value="RNA_pol_sigma70_r2"/>
</dbReference>
<dbReference type="Pfam" id="PF04546">
    <property type="entry name" value="Sigma70_ner"/>
    <property type="match status" value="1"/>
</dbReference>
<feature type="region of interest" description="Sigma-70 factor domain-3" evidence="6">
    <location>
        <begin position="700"/>
        <end position="776"/>
    </location>
</feature>
<dbReference type="Pfam" id="PF04542">
    <property type="entry name" value="Sigma70_r2"/>
    <property type="match status" value="1"/>
</dbReference>
<dbReference type="FunFam" id="1.10.10.10:FF:000002">
    <property type="entry name" value="RNA polymerase sigma factor SigA"/>
    <property type="match status" value="1"/>
</dbReference>
<sequence>MAKAKATERAAEKAPSKAPQSGSGKASVKTTAAKTSTASVRTTSARSAPAKSVRSASAPAGTTSARNRTSENSKPSTSARESGSSANTSGSDAAATVKGKSITVAKQQNTEVESKRAATTAGTRTSSAKAGAAAAAPKARAATPAPVASERPAAPAVKPEPKKRGRKPKAEMQQEDSTIADVTEELYDNDAPATPAAAPKTEKQKAKDRKAKEKALLKEFASSNQAGSEEELEVRRQKLKALIKLGKSRGYLTYAEINDHLPDDMVDSETIDTLVATLNDIGIAVYEQAPDAETLLLNDNAPSATSEEEAEEEAEAALSTVDSEFGRTTDPVRMYMREMGTVELLTREGEIEIAKRIEAGLKDMVMAISACPVTISEILASAERIANEEIKIDEFVDGLIDPNAEEVQDSSPAAAAAAADEDEESEEDGEEDGDEDDDDENGAGAGASARQLEELKLAALEKFRIIAEQFDKMRRAFEKEGYKSKPYVKAQEAIQSELMGIRFTARNVERLCDTLRGQVDEVRKLERAILNIVVDKCGMPRADFVARFPGNETNLDWIETIVADNKAYSTIVERNVPAVHELQQKLIDLQARVVLPLKELKDVNRKMSEGERRAREAKREMTEANLRLVISIAKKYTNRGLQFLDLIQEGNIGLMKAVDKFEYRRGYKFSTYATWWIRQAITRSIADQARTIRIPVHMIETINKMNRISRQILQETGNEPDPATLAEKMEMPEDKIRKIMKIAKEPISMETPIGDDDDSHLGDFIEDTNTLAPAEAALHGSMRGVVKDVLDSLTPREAKVLRMRFGIEMSTDHTLEEVGKQFDVTRERIRQIEAKALRKLRHPSRSDKLKSFLEGS</sequence>
<feature type="short sequence motif" description="Interaction with polymerase core subunit RpoC" evidence="6">
    <location>
        <begin position="645"/>
        <end position="648"/>
    </location>
</feature>
<evidence type="ECO:0000256" key="7">
    <source>
        <dbReference type="SAM" id="Coils"/>
    </source>
</evidence>
<dbReference type="FunFam" id="1.10.10.10:FF:000004">
    <property type="entry name" value="RNA polymerase sigma factor SigA"/>
    <property type="match status" value="1"/>
</dbReference>
<dbReference type="InterPro" id="IPR036388">
    <property type="entry name" value="WH-like_DNA-bd_sf"/>
</dbReference>
<dbReference type="InterPro" id="IPR007630">
    <property type="entry name" value="RNA_pol_sigma70_r4"/>
</dbReference>
<dbReference type="InterPro" id="IPR042189">
    <property type="entry name" value="RNA_pol_sigma_70_r1_1_sf"/>
</dbReference>
<dbReference type="InterPro" id="IPR007127">
    <property type="entry name" value="RNA_pol_sigma_70_r1_1"/>
</dbReference>
<keyword evidence="3 6" id="KW-0731">Sigma factor</keyword>
<evidence type="ECO:0000256" key="8">
    <source>
        <dbReference type="SAM" id="MobiDB-lite"/>
    </source>
</evidence>
<dbReference type="Gene3D" id="1.10.220.120">
    <property type="entry name" value="Sigma-70 factor, region 1.1"/>
    <property type="match status" value="1"/>
</dbReference>
<comment type="function">
    <text evidence="6">Sigma factors are initiation factors that promote the attachment of RNA polymerase to specific initiation sites and are then released. This sigma factor is the primary sigma factor during exponential growth.</text>
</comment>
<dbReference type="Gene3D" id="1.10.601.10">
    <property type="entry name" value="RNA Polymerase Primary Sigma Factor"/>
    <property type="match status" value="1"/>
</dbReference>
<feature type="compositionally biased region" description="Low complexity" evidence="8">
    <location>
        <begin position="117"/>
        <end position="157"/>
    </location>
</feature>
<evidence type="ECO:0000259" key="10">
    <source>
        <dbReference type="PROSITE" id="PS00716"/>
    </source>
</evidence>
<evidence type="ECO:0000256" key="2">
    <source>
        <dbReference type="ARBA" id="ARBA00023015"/>
    </source>
</evidence>
<evidence type="ECO:0000256" key="5">
    <source>
        <dbReference type="ARBA" id="ARBA00023163"/>
    </source>
</evidence>
<keyword evidence="2 6" id="KW-0805">Transcription regulation</keyword>
<dbReference type="PANTHER" id="PTHR30603">
    <property type="entry name" value="RNA POLYMERASE SIGMA FACTOR RPO"/>
    <property type="match status" value="1"/>
</dbReference>
<dbReference type="GO" id="GO:0016987">
    <property type="term" value="F:sigma factor activity"/>
    <property type="evidence" value="ECO:0007669"/>
    <property type="project" value="UniProtKB-UniRule"/>
</dbReference>
<dbReference type="NCBIfam" id="NF004208">
    <property type="entry name" value="PRK05658.1"/>
    <property type="match status" value="1"/>
</dbReference>
<feature type="DNA-binding region" description="H-T-H motif" evidence="6">
    <location>
        <begin position="815"/>
        <end position="834"/>
    </location>
</feature>
<feature type="compositionally biased region" description="Polar residues" evidence="8">
    <location>
        <begin position="60"/>
        <end position="91"/>
    </location>
</feature>
<dbReference type="STRING" id="82633.GCA_000974605_01003"/>
<evidence type="ECO:0000313" key="12">
    <source>
        <dbReference type="Proteomes" id="UP000234341"/>
    </source>
</evidence>
<dbReference type="InterPro" id="IPR013324">
    <property type="entry name" value="RNA_pol_sigma_r3/r4-like"/>
</dbReference>
<dbReference type="PROSITE" id="PS00716">
    <property type="entry name" value="SIGMA70_2"/>
    <property type="match status" value="1"/>
</dbReference>
<dbReference type="PRINTS" id="PR00046">
    <property type="entry name" value="SIGMA70FCT"/>
</dbReference>
<dbReference type="InterPro" id="IPR050239">
    <property type="entry name" value="Sigma-70_RNA_pol_init_factors"/>
</dbReference>
<feature type="domain" description="RNA polymerase sigma-70" evidence="10">
    <location>
        <begin position="814"/>
        <end position="840"/>
    </location>
</feature>
<dbReference type="HAMAP" id="MF_00963">
    <property type="entry name" value="Sigma70_RpoD_SigA"/>
    <property type="match status" value="1"/>
</dbReference>
<organism evidence="11 12">
    <name type="scientific">Cupriavidus pauculus</name>
    <dbReference type="NCBI Taxonomy" id="82633"/>
    <lineage>
        <taxon>Bacteria</taxon>
        <taxon>Pseudomonadati</taxon>
        <taxon>Pseudomonadota</taxon>
        <taxon>Betaproteobacteria</taxon>
        <taxon>Burkholderiales</taxon>
        <taxon>Burkholderiaceae</taxon>
        <taxon>Cupriavidus</taxon>
    </lineage>
</organism>
<dbReference type="PANTHER" id="PTHR30603:SF60">
    <property type="entry name" value="RNA POLYMERASE SIGMA FACTOR RPOD"/>
    <property type="match status" value="1"/>
</dbReference>
<dbReference type="GO" id="GO:0003677">
    <property type="term" value="F:DNA binding"/>
    <property type="evidence" value="ECO:0007669"/>
    <property type="project" value="UniProtKB-UniRule"/>
</dbReference>
<evidence type="ECO:0000256" key="1">
    <source>
        <dbReference type="ARBA" id="ARBA00022490"/>
    </source>
</evidence>
<gene>
    <name evidence="6" type="primary">rpoD</name>
    <name evidence="11" type="ORF">CYJ10_08425</name>
</gene>
<dbReference type="GO" id="GO:0006352">
    <property type="term" value="P:DNA-templated transcription initiation"/>
    <property type="evidence" value="ECO:0007669"/>
    <property type="project" value="UniProtKB-UniRule"/>
</dbReference>
<protein>
    <recommendedName>
        <fullName evidence="6">RNA polymerase sigma factor RpoD</fullName>
    </recommendedName>
    <alternativeName>
        <fullName evidence="6">Sigma-70</fullName>
    </alternativeName>
</protein>
<feature type="region of interest" description="Sigma-70 factor domain-2" evidence="6">
    <location>
        <begin position="621"/>
        <end position="691"/>
    </location>
</feature>
<reference evidence="11 12" key="1">
    <citation type="submission" date="2017-12" db="EMBL/GenBank/DDBJ databases">
        <title>Genome sequence of the active heterotrophic nitrifier-denitrifier, Cupriavidus pauculus UM1.</title>
        <authorList>
            <person name="Putonti C."/>
            <person name="Castignetti D."/>
        </authorList>
    </citation>
    <scope>NUCLEOTIDE SEQUENCE [LARGE SCALE GENOMIC DNA]</scope>
    <source>
        <strain evidence="11 12">UM1</strain>
    </source>
</reference>
<dbReference type="EMBL" id="PJRP01000002">
    <property type="protein sequence ID" value="PLQ01682.1"/>
    <property type="molecule type" value="Genomic_DNA"/>
</dbReference>
<dbReference type="Pfam" id="PF03979">
    <property type="entry name" value="Sigma70_r1_1"/>
    <property type="match status" value="1"/>
</dbReference>
<dbReference type="NCBIfam" id="TIGR02393">
    <property type="entry name" value="RpoD_Cterm"/>
    <property type="match status" value="1"/>
</dbReference>
<feature type="region of interest" description="Sigma-70 factor domain-4" evidence="6">
    <location>
        <begin position="789"/>
        <end position="842"/>
    </location>
</feature>
<dbReference type="InterPro" id="IPR012760">
    <property type="entry name" value="RNA_pol_sigma_RpoD_C"/>
</dbReference>
<feature type="compositionally biased region" description="Basic and acidic residues" evidence="8">
    <location>
        <begin position="200"/>
        <end position="213"/>
    </location>
</feature>
<feature type="compositionally biased region" description="Basic and acidic residues" evidence="8">
    <location>
        <begin position="1"/>
        <end position="15"/>
    </location>
</feature>
<keyword evidence="7" id="KW-0175">Coiled coil</keyword>
<keyword evidence="5 6" id="KW-0804">Transcription</keyword>
<dbReference type="Pfam" id="PF00140">
    <property type="entry name" value="Sigma70_r1_2"/>
    <property type="match status" value="1"/>
</dbReference>
<evidence type="ECO:0000313" key="11">
    <source>
        <dbReference type="EMBL" id="PLQ01682.1"/>
    </source>
</evidence>